<comment type="subcellular location">
    <subcellularLocation>
        <location evidence="1">Periplasm</location>
    </subcellularLocation>
</comment>
<dbReference type="KEGG" id="haz:A9404_08290"/>
<dbReference type="RefSeq" id="WP_066100125.1">
    <property type="nucleotide sequence ID" value="NZ_CP016027.1"/>
</dbReference>
<sequence length="327" mass="35753">MKKTIKTFFNMVAGAAFLSMSATALAEPLKIGYSDWPGWVAWQIAIEKQWFKKEGVDVKFDWFDYVPSMDAFAAGKLDAVCMTNGDALVTGATGGKSVMILINDYSNGNDMVVGGPGINSLKDLKGKKIGVEIGFVDHLLLLNGLKKAGMTDKDVTLVNVPTNETPQVLASGQVSAIAAWQPNSGVALKMVPGSKPIYTSADEPGLIYDVLAVSPQSLALHRDEWKKVIKVWYKVVNYINDPKTHEDAIRIMASRVGVSPKEYQSFVDGTKILTLKEDKVHFKKGDGFSSIYGSSAIVDKFNVDNKVYAKPQDIDSYIDPSLIEEMK</sequence>
<dbReference type="CDD" id="cd13563">
    <property type="entry name" value="PBP2_SsuA_like_6"/>
    <property type="match status" value="1"/>
</dbReference>
<dbReference type="Pfam" id="PF09084">
    <property type="entry name" value="NMT1"/>
    <property type="match status" value="1"/>
</dbReference>
<evidence type="ECO:0000256" key="2">
    <source>
        <dbReference type="ARBA" id="ARBA00010742"/>
    </source>
</evidence>
<keyword evidence="3 4" id="KW-0732">Signal</keyword>
<accession>A0A191ZHN9</accession>
<evidence type="ECO:0000256" key="3">
    <source>
        <dbReference type="ARBA" id="ARBA00022729"/>
    </source>
</evidence>
<dbReference type="GO" id="GO:0042597">
    <property type="term" value="C:periplasmic space"/>
    <property type="evidence" value="ECO:0007669"/>
    <property type="project" value="UniProtKB-SubCell"/>
</dbReference>
<evidence type="ECO:0000256" key="1">
    <source>
        <dbReference type="ARBA" id="ARBA00004418"/>
    </source>
</evidence>
<dbReference type="InterPro" id="IPR015168">
    <property type="entry name" value="SsuA/THI5"/>
</dbReference>
<dbReference type="EMBL" id="CP016027">
    <property type="protein sequence ID" value="ANJ67380.1"/>
    <property type="molecule type" value="Genomic_DNA"/>
</dbReference>
<protein>
    <submittedName>
        <fullName evidence="6">ABC transporter substrate-binding protein</fullName>
    </submittedName>
</protein>
<feature type="chain" id="PRO_5008250393" evidence="4">
    <location>
        <begin position="27"/>
        <end position="327"/>
    </location>
</feature>
<proteinExistence type="inferred from homology"/>
<feature type="domain" description="SsuA/THI5-like" evidence="5">
    <location>
        <begin position="44"/>
        <end position="239"/>
    </location>
</feature>
<name>A0A191ZHN9_9GAMM</name>
<evidence type="ECO:0000313" key="7">
    <source>
        <dbReference type="Proteomes" id="UP000078596"/>
    </source>
</evidence>
<feature type="signal peptide" evidence="4">
    <location>
        <begin position="1"/>
        <end position="26"/>
    </location>
</feature>
<keyword evidence="7" id="KW-1185">Reference proteome</keyword>
<dbReference type="AlphaFoldDB" id="A0A191ZHN9"/>
<dbReference type="PANTHER" id="PTHR30024:SF47">
    <property type="entry name" value="TAURINE-BINDING PERIPLASMIC PROTEIN"/>
    <property type="match status" value="1"/>
</dbReference>
<comment type="similarity">
    <text evidence="2">Belongs to the bacterial solute-binding protein SsuA/TauA family.</text>
</comment>
<evidence type="ECO:0000259" key="5">
    <source>
        <dbReference type="Pfam" id="PF09084"/>
    </source>
</evidence>
<dbReference type="SUPFAM" id="SSF53850">
    <property type="entry name" value="Periplasmic binding protein-like II"/>
    <property type="match status" value="1"/>
</dbReference>
<organism evidence="6 7">
    <name type="scientific">Halothiobacillus diazotrophicus</name>
    <dbReference type="NCBI Taxonomy" id="1860122"/>
    <lineage>
        <taxon>Bacteria</taxon>
        <taxon>Pseudomonadati</taxon>
        <taxon>Pseudomonadota</taxon>
        <taxon>Gammaproteobacteria</taxon>
        <taxon>Chromatiales</taxon>
        <taxon>Halothiobacillaceae</taxon>
        <taxon>Halothiobacillus</taxon>
    </lineage>
</organism>
<dbReference type="Gene3D" id="3.40.190.10">
    <property type="entry name" value="Periplasmic binding protein-like II"/>
    <property type="match status" value="2"/>
</dbReference>
<reference evidence="6 7" key="1">
    <citation type="submission" date="2016-06" db="EMBL/GenBank/DDBJ databases">
        <title>Insight into the functional genes involving in sulfur oxidation in Pearl River water.</title>
        <authorList>
            <person name="Luo J."/>
            <person name="Tan X."/>
            <person name="Lin W."/>
        </authorList>
    </citation>
    <scope>NUCLEOTIDE SEQUENCE [LARGE SCALE GENOMIC DNA]</scope>
    <source>
        <strain evidence="6 7">LS2</strain>
    </source>
</reference>
<dbReference type="OrthoDB" id="5292144at2"/>
<evidence type="ECO:0000313" key="6">
    <source>
        <dbReference type="EMBL" id="ANJ67380.1"/>
    </source>
</evidence>
<evidence type="ECO:0000256" key="4">
    <source>
        <dbReference type="SAM" id="SignalP"/>
    </source>
</evidence>
<dbReference type="Proteomes" id="UP000078596">
    <property type="component" value="Chromosome"/>
</dbReference>
<dbReference type="STRING" id="1860122.A9404_08290"/>
<dbReference type="PANTHER" id="PTHR30024">
    <property type="entry name" value="ALIPHATIC SULFONATES-BINDING PROTEIN-RELATED"/>
    <property type="match status" value="1"/>
</dbReference>
<gene>
    <name evidence="6" type="ORF">A9404_08290</name>
</gene>